<dbReference type="GO" id="GO:0008017">
    <property type="term" value="F:microtubule binding"/>
    <property type="evidence" value="ECO:0000318"/>
    <property type="project" value="GO_Central"/>
</dbReference>
<evidence type="ECO:0000256" key="2">
    <source>
        <dbReference type="ARBA" id="ARBA00004629"/>
    </source>
</evidence>
<feature type="domain" description="Ska2 N-terminal" evidence="14">
    <location>
        <begin position="14"/>
        <end position="122"/>
    </location>
</feature>
<dbReference type="GO" id="GO:0005876">
    <property type="term" value="C:spindle microtubule"/>
    <property type="evidence" value="ECO:0000318"/>
    <property type="project" value="GO_Central"/>
</dbReference>
<evidence type="ECO:0000256" key="9">
    <source>
        <dbReference type="ARBA" id="ARBA00022838"/>
    </source>
</evidence>
<protein>
    <recommendedName>
        <fullName evidence="13">Protein FAM33A</fullName>
    </recommendedName>
</protein>
<reference evidence="15" key="1">
    <citation type="submission" date="2013-07" db="EMBL/GenBank/DDBJ databases">
        <title>The genome of Eucalyptus grandis.</title>
        <authorList>
            <person name="Schmutz J."/>
            <person name="Hayes R."/>
            <person name="Myburg A."/>
            <person name="Tuskan G."/>
            <person name="Grattapaglia D."/>
            <person name="Rokhsar D.S."/>
        </authorList>
    </citation>
    <scope>NUCLEOTIDE SEQUENCE</scope>
    <source>
        <tissue evidence="15">Leaf extractions</tissue>
    </source>
</reference>
<evidence type="ECO:0000256" key="7">
    <source>
        <dbReference type="ARBA" id="ARBA00022701"/>
    </source>
</evidence>
<dbReference type="GO" id="GO:0051301">
    <property type="term" value="P:cell division"/>
    <property type="evidence" value="ECO:0007669"/>
    <property type="project" value="UniProtKB-KW"/>
</dbReference>
<proteinExistence type="inferred from homology"/>
<dbReference type="Gramene" id="KCW71108">
    <property type="protein sequence ID" value="KCW71108"/>
    <property type="gene ID" value="EUGRSUZ_F04206"/>
</dbReference>
<dbReference type="PANTHER" id="PTHR32017:SF3">
    <property type="entry name" value="SPINDLE AND KINETOCHORE-ASSOCIATED PROTEIN 2"/>
    <property type="match status" value="1"/>
</dbReference>
<dbReference type="Pfam" id="PF16740">
    <property type="entry name" value="SKA2"/>
    <property type="match status" value="1"/>
</dbReference>
<name>A0A059BXZ4_EUCGR</name>
<evidence type="ECO:0000256" key="5">
    <source>
        <dbReference type="ARBA" id="ARBA00022490"/>
    </source>
</evidence>
<comment type="subcellular location">
    <subcellularLocation>
        <location evidence="2">Chromosome</location>
        <location evidence="2">Centromere</location>
        <location evidence="2">Kinetochore</location>
    </subcellularLocation>
    <subcellularLocation>
        <location evidence="1">Cytoplasm</location>
        <location evidence="1">Cytoskeleton</location>
        <location evidence="1">Spindle</location>
    </subcellularLocation>
</comment>
<evidence type="ECO:0000256" key="11">
    <source>
        <dbReference type="ARBA" id="ARBA00023306"/>
    </source>
</evidence>
<dbReference type="STRING" id="71139.A0A059BXZ4"/>
<dbReference type="KEGG" id="egr:104450836"/>
<keyword evidence="12" id="KW-0137">Centromere</keyword>
<dbReference type="AlphaFoldDB" id="A0A059BXZ4"/>
<dbReference type="PANTHER" id="PTHR32017">
    <property type="entry name" value="SPINDLE AND KINETOCHORE-ASSOCIATED PROTEIN 2"/>
    <property type="match status" value="1"/>
</dbReference>
<dbReference type="InterPro" id="IPR026762">
    <property type="entry name" value="Ska2"/>
</dbReference>
<keyword evidence="6" id="KW-0132">Cell division</keyword>
<dbReference type="InterPro" id="IPR042091">
    <property type="entry name" value="Ska2_N"/>
</dbReference>
<keyword evidence="8" id="KW-0498">Mitosis</keyword>
<evidence type="ECO:0000256" key="10">
    <source>
        <dbReference type="ARBA" id="ARBA00023212"/>
    </source>
</evidence>
<evidence type="ECO:0000256" key="12">
    <source>
        <dbReference type="ARBA" id="ARBA00023328"/>
    </source>
</evidence>
<evidence type="ECO:0000256" key="8">
    <source>
        <dbReference type="ARBA" id="ARBA00022776"/>
    </source>
</evidence>
<dbReference type="EMBL" id="KK198758">
    <property type="protein sequence ID" value="KCW71108.1"/>
    <property type="molecule type" value="Genomic_DNA"/>
</dbReference>
<sequence>MAPDHHRHHQVHHHASADQLVNLFRKSDHDLTVIHHRLEREFRQIYPDDANPLKLVSRIKKVLDDVSSLKDQCQELLVAKQDLIDQARTTLVGNRSLIRKMRASVSIPLTSDSEDPAYANFNQIIDEWTKQVQSASGSEQHVADTKDLNKLLFSAIVQSS</sequence>
<organism evidence="15">
    <name type="scientific">Eucalyptus grandis</name>
    <name type="common">Flooded gum</name>
    <dbReference type="NCBI Taxonomy" id="71139"/>
    <lineage>
        <taxon>Eukaryota</taxon>
        <taxon>Viridiplantae</taxon>
        <taxon>Streptophyta</taxon>
        <taxon>Embryophyta</taxon>
        <taxon>Tracheophyta</taxon>
        <taxon>Spermatophyta</taxon>
        <taxon>Magnoliopsida</taxon>
        <taxon>eudicotyledons</taxon>
        <taxon>Gunneridae</taxon>
        <taxon>Pentapetalae</taxon>
        <taxon>rosids</taxon>
        <taxon>malvids</taxon>
        <taxon>Myrtales</taxon>
        <taxon>Myrtaceae</taxon>
        <taxon>Myrtoideae</taxon>
        <taxon>Eucalypteae</taxon>
        <taxon>Eucalyptus</taxon>
    </lineage>
</organism>
<dbReference type="OrthoDB" id="193920at2759"/>
<accession>A0A059BXZ4</accession>
<evidence type="ECO:0000256" key="3">
    <source>
        <dbReference type="ARBA" id="ARBA00010684"/>
    </source>
</evidence>
<dbReference type="GO" id="GO:0000940">
    <property type="term" value="C:outer kinetochore"/>
    <property type="evidence" value="ECO:0000318"/>
    <property type="project" value="GO_Central"/>
</dbReference>
<comment type="similarity">
    <text evidence="3">Belongs to the SKA2 family.</text>
</comment>
<keyword evidence="10" id="KW-0206">Cytoskeleton</keyword>
<evidence type="ECO:0000256" key="13">
    <source>
        <dbReference type="ARBA" id="ARBA00029651"/>
    </source>
</evidence>
<keyword evidence="5" id="KW-0963">Cytoplasm</keyword>
<keyword evidence="11" id="KW-0131">Cell cycle</keyword>
<dbReference type="eggNOG" id="ENOG502RZ3D">
    <property type="taxonomic scope" value="Eukaryota"/>
</dbReference>
<evidence type="ECO:0000313" key="15">
    <source>
        <dbReference type="EMBL" id="KCW71108.1"/>
    </source>
</evidence>
<dbReference type="InParanoid" id="A0A059BXZ4"/>
<evidence type="ECO:0000259" key="14">
    <source>
        <dbReference type="Pfam" id="PF16740"/>
    </source>
</evidence>
<keyword evidence="4" id="KW-0158">Chromosome</keyword>
<keyword evidence="7" id="KW-0493">Microtubule</keyword>
<keyword evidence="9" id="KW-0995">Kinetochore</keyword>
<dbReference type="OMA" id="QTYPENA"/>
<dbReference type="GO" id="GO:0000278">
    <property type="term" value="P:mitotic cell cycle"/>
    <property type="evidence" value="ECO:0000318"/>
    <property type="project" value="GO_Central"/>
</dbReference>
<evidence type="ECO:0000256" key="4">
    <source>
        <dbReference type="ARBA" id="ARBA00022454"/>
    </source>
</evidence>
<dbReference type="FunCoup" id="A0A059BXZ4">
    <property type="interactions" value="170"/>
</dbReference>
<evidence type="ECO:0000256" key="1">
    <source>
        <dbReference type="ARBA" id="ARBA00004186"/>
    </source>
</evidence>
<gene>
    <name evidence="15" type="ORF">EUGRSUZ_F04206</name>
</gene>
<dbReference type="Gene3D" id="6.10.250.1380">
    <property type="match status" value="1"/>
</dbReference>
<dbReference type="GO" id="GO:0007059">
    <property type="term" value="P:chromosome segregation"/>
    <property type="evidence" value="ECO:0000318"/>
    <property type="project" value="GO_Central"/>
</dbReference>
<evidence type="ECO:0000256" key="6">
    <source>
        <dbReference type="ARBA" id="ARBA00022618"/>
    </source>
</evidence>